<dbReference type="Proteomes" id="UP000283210">
    <property type="component" value="Chromosome 1"/>
</dbReference>
<keyword evidence="4" id="KW-1185">Reference proteome</keyword>
<feature type="region of interest" description="Disordered" evidence="1">
    <location>
        <begin position="359"/>
        <end position="425"/>
    </location>
</feature>
<feature type="compositionally biased region" description="Basic and acidic residues" evidence="1">
    <location>
        <begin position="291"/>
        <end position="304"/>
    </location>
</feature>
<feature type="region of interest" description="Disordered" evidence="1">
    <location>
        <begin position="79"/>
        <end position="207"/>
    </location>
</feature>
<dbReference type="PANTHER" id="PTHR22910">
    <property type="entry name" value="PROTEIN MGARP"/>
    <property type="match status" value="1"/>
</dbReference>
<evidence type="ECO:0000256" key="1">
    <source>
        <dbReference type="SAM" id="MobiDB-lite"/>
    </source>
</evidence>
<accession>A0A437DMU5</accession>
<evidence type="ECO:0008006" key="5">
    <source>
        <dbReference type="Google" id="ProtNLM"/>
    </source>
</evidence>
<keyword evidence="2" id="KW-0812">Transmembrane</keyword>
<feature type="compositionally biased region" description="Low complexity" evidence="1">
    <location>
        <begin position="175"/>
        <end position="184"/>
    </location>
</feature>
<evidence type="ECO:0000256" key="2">
    <source>
        <dbReference type="SAM" id="Phobius"/>
    </source>
</evidence>
<feature type="compositionally biased region" description="Acidic residues" evidence="1">
    <location>
        <begin position="386"/>
        <end position="398"/>
    </location>
</feature>
<dbReference type="PANTHER" id="PTHR22910:SF6">
    <property type="entry name" value="PROTEIN MGARP"/>
    <property type="match status" value="1"/>
</dbReference>
<keyword evidence="2" id="KW-1133">Transmembrane helix</keyword>
<feature type="compositionally biased region" description="Basic and acidic residues" evidence="1">
    <location>
        <begin position="258"/>
        <end position="272"/>
    </location>
</feature>
<dbReference type="EMBL" id="CM012437">
    <property type="protein sequence ID" value="RVE76349.1"/>
    <property type="molecule type" value="Genomic_DNA"/>
</dbReference>
<dbReference type="GO" id="GO:0008089">
    <property type="term" value="P:anterograde axonal transport"/>
    <property type="evidence" value="ECO:0007669"/>
    <property type="project" value="InterPro"/>
</dbReference>
<dbReference type="OrthoDB" id="8961406at2759"/>
<feature type="compositionally biased region" description="Low complexity" evidence="1">
    <location>
        <begin position="151"/>
        <end position="167"/>
    </location>
</feature>
<feature type="transmembrane region" description="Helical" evidence="2">
    <location>
        <begin position="42"/>
        <end position="60"/>
    </location>
</feature>
<dbReference type="GO" id="GO:1904115">
    <property type="term" value="C:axon cytoplasm"/>
    <property type="evidence" value="ECO:0007669"/>
    <property type="project" value="GOC"/>
</dbReference>
<proteinExistence type="predicted"/>
<reference evidence="3 4" key="2">
    <citation type="submission" date="2019-01" db="EMBL/GenBank/DDBJ databases">
        <title>A chromosome length genome reference of the Java medaka (oryzias javanicus).</title>
        <authorList>
            <person name="Herpin A."/>
            <person name="Takehana Y."/>
            <person name="Naruse K."/>
            <person name="Ansai S."/>
            <person name="Kawaguchi M."/>
        </authorList>
    </citation>
    <scope>NUCLEOTIDE SEQUENCE [LARGE SCALE GENOMIC DNA]</scope>
    <source>
        <strain evidence="3">RS831</strain>
        <tissue evidence="3">Whole body</tissue>
    </source>
</reference>
<dbReference type="AlphaFoldDB" id="A0A437DMU5"/>
<feature type="compositionally biased region" description="Low complexity" evidence="1">
    <location>
        <begin position="193"/>
        <end position="206"/>
    </location>
</feature>
<keyword evidence="2" id="KW-0472">Membrane</keyword>
<feature type="compositionally biased region" description="Polar residues" evidence="1">
    <location>
        <begin position="407"/>
        <end position="419"/>
    </location>
</feature>
<dbReference type="InterPro" id="IPR026093">
    <property type="entry name" value="MGARP"/>
</dbReference>
<organism evidence="3 4">
    <name type="scientific">Oryzias javanicus</name>
    <name type="common">Javanese ricefish</name>
    <name type="synonym">Aplocheilus javanicus</name>
    <dbReference type="NCBI Taxonomy" id="123683"/>
    <lineage>
        <taxon>Eukaryota</taxon>
        <taxon>Metazoa</taxon>
        <taxon>Chordata</taxon>
        <taxon>Craniata</taxon>
        <taxon>Vertebrata</taxon>
        <taxon>Euteleostomi</taxon>
        <taxon>Actinopterygii</taxon>
        <taxon>Neopterygii</taxon>
        <taxon>Teleostei</taxon>
        <taxon>Neoteleostei</taxon>
        <taxon>Acanthomorphata</taxon>
        <taxon>Ovalentaria</taxon>
        <taxon>Atherinomorphae</taxon>
        <taxon>Beloniformes</taxon>
        <taxon>Adrianichthyidae</taxon>
        <taxon>Oryziinae</taxon>
        <taxon>Oryzias</taxon>
    </lineage>
</organism>
<dbReference type="GO" id="GO:0005739">
    <property type="term" value="C:mitochondrion"/>
    <property type="evidence" value="ECO:0007669"/>
    <property type="project" value="InterPro"/>
</dbReference>
<reference evidence="3 4" key="1">
    <citation type="submission" date="2018-11" db="EMBL/GenBank/DDBJ databases">
        <authorList>
            <person name="Lopez-Roques C."/>
            <person name="Donnadieu C."/>
            <person name="Bouchez O."/>
            <person name="Klopp C."/>
            <person name="Cabau C."/>
            <person name="Zahm M."/>
        </authorList>
    </citation>
    <scope>NUCLEOTIDE SEQUENCE [LARGE SCALE GENOMIC DNA]</scope>
    <source>
        <strain evidence="3">RS831</strain>
        <tissue evidence="3">Whole body</tissue>
    </source>
</reference>
<feature type="region of interest" description="Disordered" evidence="1">
    <location>
        <begin position="254"/>
        <end position="344"/>
    </location>
</feature>
<evidence type="ECO:0000313" key="4">
    <source>
        <dbReference type="Proteomes" id="UP000283210"/>
    </source>
</evidence>
<protein>
    <recommendedName>
        <fullName evidence="5">Protein MGARP N-terminal domain-containing protein</fullName>
    </recommendedName>
</protein>
<evidence type="ECO:0000313" key="3">
    <source>
        <dbReference type="EMBL" id="RVE76349.1"/>
    </source>
</evidence>
<name>A0A437DMU5_ORYJA</name>
<feature type="compositionally biased region" description="Low complexity" evidence="1">
    <location>
        <begin position="82"/>
        <end position="143"/>
    </location>
</feature>
<gene>
    <name evidence="3" type="ORF">OJAV_G00009390</name>
</gene>
<sequence length="425" mass="44156">MFCRRAWQRLAPLAQRVFKPAFMNAPPVRRMAFGVPGGSTNVAYFVLCGGGLTAAVVYAYKTVNDDSERYEDRLANMSSKTALSSEAVPEESVPAAEPASVESAPAAELASEESAPAAELASEESAPAAEPASVESAPAAEPAPAEEETEVAPVAESVPAASEPVAEISADPVTEASPEEAAAPAEEEVALDASAAEMSEAPAAESTDLLVEPAKSFTAEIAAASVGEESSVKAVPHAEVDRTGLNAEMETFLEASEEEPHPASEVDLKAANDAEDEGAAEEKVTTAATTTEDKESSEEIHLIEEPENILPSTEAPPEDAALSEEASPVEELTEDPTVGEQTMPEEITAVDPEAVFTPEPEAECCPTCHSAPSTGEEELRPPADAPAEDLVPEVEENTTVEAKEESSSLVEEQTTNSLAVLTAGL</sequence>